<dbReference type="GO" id="GO:0003677">
    <property type="term" value="F:DNA binding"/>
    <property type="evidence" value="ECO:0007669"/>
    <property type="project" value="InterPro"/>
</dbReference>
<name>A0A562RVA3_9BACT</name>
<dbReference type="PANTHER" id="PTHR44591">
    <property type="entry name" value="STRESS RESPONSE REGULATOR PROTEIN 1"/>
    <property type="match status" value="1"/>
</dbReference>
<dbReference type="InterPro" id="IPR050595">
    <property type="entry name" value="Bact_response_regulator"/>
</dbReference>
<dbReference type="SUPFAM" id="SSF46955">
    <property type="entry name" value="Putative DNA-binding domain"/>
    <property type="match status" value="1"/>
</dbReference>
<dbReference type="Pfam" id="PF12728">
    <property type="entry name" value="HTH_17"/>
    <property type="match status" value="1"/>
</dbReference>
<dbReference type="PROSITE" id="PS50110">
    <property type="entry name" value="RESPONSE_REGULATORY"/>
    <property type="match status" value="1"/>
</dbReference>
<feature type="domain" description="Response regulatory" evidence="3">
    <location>
        <begin position="69"/>
        <end position="185"/>
    </location>
</feature>
<organism evidence="4 5">
    <name type="scientific">Desulfobotulus alkaliphilus</name>
    <dbReference type="NCBI Taxonomy" id="622671"/>
    <lineage>
        <taxon>Bacteria</taxon>
        <taxon>Pseudomonadati</taxon>
        <taxon>Thermodesulfobacteriota</taxon>
        <taxon>Desulfobacteria</taxon>
        <taxon>Desulfobacterales</taxon>
        <taxon>Desulfobacteraceae</taxon>
        <taxon>Desulfobotulus</taxon>
    </lineage>
</organism>
<evidence type="ECO:0000313" key="5">
    <source>
        <dbReference type="Proteomes" id="UP000318307"/>
    </source>
</evidence>
<gene>
    <name evidence="4" type="ORF">LZ24_01400</name>
</gene>
<dbReference type="Pfam" id="PF00072">
    <property type="entry name" value="Response_reg"/>
    <property type="match status" value="1"/>
</dbReference>
<dbReference type="PANTHER" id="PTHR44591:SF3">
    <property type="entry name" value="RESPONSE REGULATORY DOMAIN-CONTAINING PROTEIN"/>
    <property type="match status" value="1"/>
</dbReference>
<dbReference type="GO" id="GO:0000160">
    <property type="term" value="P:phosphorelay signal transduction system"/>
    <property type="evidence" value="ECO:0007669"/>
    <property type="project" value="InterPro"/>
</dbReference>
<evidence type="ECO:0000256" key="1">
    <source>
        <dbReference type="ARBA" id="ARBA00022553"/>
    </source>
</evidence>
<protein>
    <submittedName>
        <fullName evidence="4">Excisionase family DNA binding protein</fullName>
    </submittedName>
</protein>
<dbReference type="RefSeq" id="WP_144683930.1">
    <property type="nucleotide sequence ID" value="NZ_VLLC01000009.1"/>
</dbReference>
<keyword evidence="5" id="KW-1185">Reference proteome</keyword>
<dbReference type="OrthoDB" id="5416564at2"/>
<accession>A0A562RVA3</accession>
<comment type="caution">
    <text evidence="4">The sequence shown here is derived from an EMBL/GenBank/DDBJ whole genome shotgun (WGS) entry which is preliminary data.</text>
</comment>
<dbReference type="InterPro" id="IPR041657">
    <property type="entry name" value="HTH_17"/>
</dbReference>
<dbReference type="CDD" id="cd04762">
    <property type="entry name" value="HTH_MerR-trunc"/>
    <property type="match status" value="1"/>
</dbReference>
<dbReference type="SUPFAM" id="SSF52172">
    <property type="entry name" value="CheY-like"/>
    <property type="match status" value="1"/>
</dbReference>
<dbReference type="NCBIfam" id="TIGR01764">
    <property type="entry name" value="excise"/>
    <property type="match status" value="1"/>
</dbReference>
<dbReference type="InterPro" id="IPR009061">
    <property type="entry name" value="DNA-bd_dom_put_sf"/>
</dbReference>
<reference evidence="4 5" key="1">
    <citation type="submission" date="2019-07" db="EMBL/GenBank/DDBJ databases">
        <title>Genome sequencing of 100 strains of the haloalkaliphilic chemolithoautotrophic sulfur-oxidizing bacterium Thioalkalivibrio.</title>
        <authorList>
            <person name="Muyzer G."/>
        </authorList>
    </citation>
    <scope>NUCLEOTIDE SEQUENCE [LARGE SCALE GENOMIC DNA]</scope>
    <source>
        <strain evidence="4 5">ASO4-4</strain>
    </source>
</reference>
<evidence type="ECO:0000313" key="4">
    <source>
        <dbReference type="EMBL" id="TWI72989.1"/>
    </source>
</evidence>
<dbReference type="Gene3D" id="1.10.1660.10">
    <property type="match status" value="1"/>
</dbReference>
<dbReference type="Gene3D" id="3.40.50.2300">
    <property type="match status" value="1"/>
</dbReference>
<dbReference type="InterPro" id="IPR001789">
    <property type="entry name" value="Sig_transdc_resp-reg_receiver"/>
</dbReference>
<evidence type="ECO:0000259" key="3">
    <source>
        <dbReference type="PROSITE" id="PS50110"/>
    </source>
</evidence>
<feature type="modified residue" description="4-aspartylphosphate" evidence="2">
    <location>
        <position position="118"/>
    </location>
</feature>
<proteinExistence type="predicted"/>
<sequence>MKPSKPFYSVPEAAALCSVSRSTMWNWVKSGSVKAMVTPGGHYRISPEEVERLLGGEGRLPQNNDGIHRVLIVDDDPQMVKILQAKLSRMGIETETAKNGFEAGVKVTEMMPDLVILDLFMPGIDGFEVCQMIKEKKELSGIKVLAMTAFEKKDTEETLLKMGAEACVSKSLDVESFIEKVMMVLLAPSRSGTRKNQG</sequence>
<dbReference type="SMART" id="SM00448">
    <property type="entry name" value="REC"/>
    <property type="match status" value="1"/>
</dbReference>
<dbReference type="EMBL" id="VLLC01000009">
    <property type="protein sequence ID" value="TWI72989.1"/>
    <property type="molecule type" value="Genomic_DNA"/>
</dbReference>
<dbReference type="Proteomes" id="UP000318307">
    <property type="component" value="Unassembled WGS sequence"/>
</dbReference>
<dbReference type="AlphaFoldDB" id="A0A562RVA3"/>
<dbReference type="InterPro" id="IPR011006">
    <property type="entry name" value="CheY-like_superfamily"/>
</dbReference>
<dbReference type="InterPro" id="IPR010093">
    <property type="entry name" value="SinI_DNA-bd"/>
</dbReference>
<keyword evidence="1 2" id="KW-0597">Phosphoprotein</keyword>
<evidence type="ECO:0000256" key="2">
    <source>
        <dbReference type="PROSITE-ProRule" id="PRU00169"/>
    </source>
</evidence>